<organism evidence="4 5">
    <name type="scientific">Littorina saxatilis</name>
    <dbReference type="NCBI Taxonomy" id="31220"/>
    <lineage>
        <taxon>Eukaryota</taxon>
        <taxon>Metazoa</taxon>
        <taxon>Spiralia</taxon>
        <taxon>Lophotrochozoa</taxon>
        <taxon>Mollusca</taxon>
        <taxon>Gastropoda</taxon>
        <taxon>Caenogastropoda</taxon>
        <taxon>Littorinimorpha</taxon>
        <taxon>Littorinoidea</taxon>
        <taxon>Littorinidae</taxon>
        <taxon>Littorina</taxon>
    </lineage>
</organism>
<feature type="domain" description="Chitin-binding type-2" evidence="3">
    <location>
        <begin position="349"/>
        <end position="416"/>
    </location>
</feature>
<evidence type="ECO:0000259" key="3">
    <source>
        <dbReference type="PROSITE" id="PS50940"/>
    </source>
</evidence>
<dbReference type="GO" id="GO:0005576">
    <property type="term" value="C:extracellular region"/>
    <property type="evidence" value="ECO:0007669"/>
    <property type="project" value="InterPro"/>
</dbReference>
<gene>
    <name evidence="4" type="ORF">V1264_003048</name>
</gene>
<evidence type="ECO:0000313" key="5">
    <source>
        <dbReference type="Proteomes" id="UP001374579"/>
    </source>
</evidence>
<evidence type="ECO:0000313" key="4">
    <source>
        <dbReference type="EMBL" id="KAK7098819.1"/>
    </source>
</evidence>
<dbReference type="Proteomes" id="UP001374579">
    <property type="component" value="Unassembled WGS sequence"/>
</dbReference>
<keyword evidence="2" id="KW-0472">Membrane</keyword>
<dbReference type="AlphaFoldDB" id="A0AAN9B527"/>
<name>A0AAN9B527_9CAEN</name>
<dbReference type="GO" id="GO:0008061">
    <property type="term" value="F:chitin binding"/>
    <property type="evidence" value="ECO:0007669"/>
    <property type="project" value="InterPro"/>
</dbReference>
<dbReference type="InterPro" id="IPR002557">
    <property type="entry name" value="Chitin-bd_dom"/>
</dbReference>
<feature type="compositionally biased region" description="Polar residues" evidence="1">
    <location>
        <begin position="28"/>
        <end position="51"/>
    </location>
</feature>
<keyword evidence="5" id="KW-1185">Reference proteome</keyword>
<protein>
    <recommendedName>
        <fullName evidence="3">Chitin-binding type-2 domain-containing protein</fullName>
    </recommendedName>
</protein>
<dbReference type="EMBL" id="JBAMIC010000012">
    <property type="protein sequence ID" value="KAK7098819.1"/>
    <property type="molecule type" value="Genomic_DNA"/>
</dbReference>
<feature type="transmembrane region" description="Helical" evidence="2">
    <location>
        <begin position="74"/>
        <end position="98"/>
    </location>
</feature>
<keyword evidence="2" id="KW-0812">Transmembrane</keyword>
<evidence type="ECO:0000256" key="1">
    <source>
        <dbReference type="SAM" id="MobiDB-lite"/>
    </source>
</evidence>
<feature type="compositionally biased region" description="Polar residues" evidence="1">
    <location>
        <begin position="8"/>
        <end position="19"/>
    </location>
</feature>
<comment type="caution">
    <text evidence="4">The sequence shown here is derived from an EMBL/GenBank/DDBJ whole genome shotgun (WGS) entry which is preliminary data.</text>
</comment>
<reference evidence="4 5" key="1">
    <citation type="submission" date="2024-02" db="EMBL/GenBank/DDBJ databases">
        <title>Chromosome-scale genome assembly of the rough periwinkle Littorina saxatilis.</title>
        <authorList>
            <person name="De Jode A."/>
            <person name="Faria R."/>
            <person name="Formenti G."/>
            <person name="Sims Y."/>
            <person name="Smith T.P."/>
            <person name="Tracey A."/>
            <person name="Wood J.M.D."/>
            <person name="Zagrodzka Z.B."/>
            <person name="Johannesson K."/>
            <person name="Butlin R.K."/>
            <person name="Leder E.H."/>
        </authorList>
    </citation>
    <scope>NUCLEOTIDE SEQUENCE [LARGE SCALE GENOMIC DNA]</scope>
    <source>
        <strain evidence="4">Snail1</strain>
        <tissue evidence="4">Muscle</tissue>
    </source>
</reference>
<sequence length="427" mass="47632">METELTEFPSSNERNQPTSESDDHCTVANHSPASSRASDDGFSQDNGSDGNTAEAGRSPSRRTANCACSQKKTFWAVCLPVSAIIVGAGLVGLYIAVWSSPDIDTNFFTDAILFMKADDVFNNNMATSSSGIFFQYQKKFCTNVEKSIKDEISTERCWIRSLRRGSIRIESRLLILTKKNYTSNDLKLLFTKGGTQRGHHTLLGSLVIYTDSIRVDIVETREISSKEVNKLPREFDCARNDEHYLPLLYTFPRHCGEYQLCKDGKGISHVCDKGLEYGYTKGGLESPCRKPSNRTHCGQLRLKEALTTSPTPLTSSTEKASGTTMRTTTLVSIDCSIIDERILDNSSTLYECPQTGNDTFFVPRHDTFPHNCLAYNTCKGGTVLDPGNTHCPKGSPFTLKKEPCDHEYSNQTFCVQMERAQWCRENS</sequence>
<dbReference type="PROSITE" id="PS50940">
    <property type="entry name" value="CHIT_BIND_II"/>
    <property type="match status" value="2"/>
</dbReference>
<accession>A0AAN9B527</accession>
<feature type="domain" description="Chitin-binding type-2" evidence="3">
    <location>
        <begin position="234"/>
        <end position="299"/>
    </location>
</feature>
<keyword evidence="2" id="KW-1133">Transmembrane helix</keyword>
<feature type="region of interest" description="Disordered" evidence="1">
    <location>
        <begin position="1"/>
        <end position="62"/>
    </location>
</feature>
<proteinExistence type="predicted"/>
<evidence type="ECO:0000256" key="2">
    <source>
        <dbReference type="SAM" id="Phobius"/>
    </source>
</evidence>